<protein>
    <submittedName>
        <fullName evidence="2">Uncharacterized protein</fullName>
    </submittedName>
</protein>
<gene>
    <name evidence="2" type="ORF">GCM10010302_30110</name>
</gene>
<dbReference type="RefSeq" id="WP_344158485.1">
    <property type="nucleotide sequence ID" value="NZ_BAAABV010000015.1"/>
</dbReference>
<sequence>MRIGRPAARPGHGIPLGVEGAGGTAGRLPRGGQSASRASGRQPRAAAPPCREDSDPGTAGVEALRADPSPLAGLGVREVFDHLAEVIEGLGTKPVI</sequence>
<feature type="region of interest" description="Disordered" evidence="1">
    <location>
        <begin position="1"/>
        <end position="64"/>
    </location>
</feature>
<proteinExistence type="predicted"/>
<name>A0ABN0VDA4_9ACTN</name>
<evidence type="ECO:0000313" key="3">
    <source>
        <dbReference type="Proteomes" id="UP001501867"/>
    </source>
</evidence>
<dbReference type="EMBL" id="BAAABV010000015">
    <property type="protein sequence ID" value="GAA0289702.1"/>
    <property type="molecule type" value="Genomic_DNA"/>
</dbReference>
<comment type="caution">
    <text evidence="2">The sequence shown here is derived from an EMBL/GenBank/DDBJ whole genome shotgun (WGS) entry which is preliminary data.</text>
</comment>
<evidence type="ECO:0000256" key="1">
    <source>
        <dbReference type="SAM" id="MobiDB-lite"/>
    </source>
</evidence>
<reference evidence="2 3" key="1">
    <citation type="journal article" date="2019" name="Int. J. Syst. Evol. Microbiol.">
        <title>The Global Catalogue of Microorganisms (GCM) 10K type strain sequencing project: providing services to taxonomists for standard genome sequencing and annotation.</title>
        <authorList>
            <consortium name="The Broad Institute Genomics Platform"/>
            <consortium name="The Broad Institute Genome Sequencing Center for Infectious Disease"/>
            <person name="Wu L."/>
            <person name="Ma J."/>
        </authorList>
    </citation>
    <scope>NUCLEOTIDE SEQUENCE [LARGE SCALE GENOMIC DNA]</scope>
    <source>
        <strain evidence="2 3">JCM 4505</strain>
    </source>
</reference>
<accession>A0ABN0VDA4</accession>
<evidence type="ECO:0000313" key="2">
    <source>
        <dbReference type="EMBL" id="GAA0289702.1"/>
    </source>
</evidence>
<keyword evidence="3" id="KW-1185">Reference proteome</keyword>
<organism evidence="2 3">
    <name type="scientific">Streptomyces polychromogenes</name>
    <dbReference type="NCBI Taxonomy" id="67342"/>
    <lineage>
        <taxon>Bacteria</taxon>
        <taxon>Bacillati</taxon>
        <taxon>Actinomycetota</taxon>
        <taxon>Actinomycetes</taxon>
        <taxon>Kitasatosporales</taxon>
        <taxon>Streptomycetaceae</taxon>
        <taxon>Streptomyces</taxon>
    </lineage>
</organism>
<dbReference type="Proteomes" id="UP001501867">
    <property type="component" value="Unassembled WGS sequence"/>
</dbReference>